<protein>
    <submittedName>
        <fullName evidence="11">WD repeat-containing protein 40A</fullName>
    </submittedName>
</protein>
<evidence type="ECO:0000313" key="11">
    <source>
        <dbReference type="EMBL" id="EKC30551.1"/>
    </source>
</evidence>
<reference evidence="11" key="1">
    <citation type="journal article" date="2012" name="Nature">
        <title>The oyster genome reveals stress adaptation and complexity of shell formation.</title>
        <authorList>
            <person name="Zhang G."/>
            <person name="Fang X."/>
            <person name="Guo X."/>
            <person name="Li L."/>
            <person name="Luo R."/>
            <person name="Xu F."/>
            <person name="Yang P."/>
            <person name="Zhang L."/>
            <person name="Wang X."/>
            <person name="Qi H."/>
            <person name="Xiong Z."/>
            <person name="Que H."/>
            <person name="Xie Y."/>
            <person name="Holland P.W."/>
            <person name="Paps J."/>
            <person name="Zhu Y."/>
            <person name="Wu F."/>
            <person name="Chen Y."/>
            <person name="Wang J."/>
            <person name="Peng C."/>
            <person name="Meng J."/>
            <person name="Yang L."/>
            <person name="Liu J."/>
            <person name="Wen B."/>
            <person name="Zhang N."/>
            <person name="Huang Z."/>
            <person name="Zhu Q."/>
            <person name="Feng Y."/>
            <person name="Mount A."/>
            <person name="Hedgecock D."/>
            <person name="Xu Z."/>
            <person name="Liu Y."/>
            <person name="Domazet-Loso T."/>
            <person name="Du Y."/>
            <person name="Sun X."/>
            <person name="Zhang S."/>
            <person name="Liu B."/>
            <person name="Cheng P."/>
            <person name="Jiang X."/>
            <person name="Li J."/>
            <person name="Fan D."/>
            <person name="Wang W."/>
            <person name="Fu W."/>
            <person name="Wang T."/>
            <person name="Wang B."/>
            <person name="Zhang J."/>
            <person name="Peng Z."/>
            <person name="Li Y."/>
            <person name="Li N."/>
            <person name="Wang J."/>
            <person name="Chen M."/>
            <person name="He Y."/>
            <person name="Tan F."/>
            <person name="Song X."/>
            <person name="Zheng Q."/>
            <person name="Huang R."/>
            <person name="Yang H."/>
            <person name="Du X."/>
            <person name="Chen L."/>
            <person name="Yang M."/>
            <person name="Gaffney P.M."/>
            <person name="Wang S."/>
            <person name="Luo L."/>
            <person name="She Z."/>
            <person name="Ming Y."/>
            <person name="Huang W."/>
            <person name="Zhang S."/>
            <person name="Huang B."/>
            <person name="Zhang Y."/>
            <person name="Qu T."/>
            <person name="Ni P."/>
            <person name="Miao G."/>
            <person name="Wang J."/>
            <person name="Wang Q."/>
            <person name="Steinberg C.E."/>
            <person name="Wang H."/>
            <person name="Li N."/>
            <person name="Qian L."/>
            <person name="Zhang G."/>
            <person name="Li Y."/>
            <person name="Yang H."/>
            <person name="Liu X."/>
            <person name="Wang J."/>
            <person name="Yin Y."/>
            <person name="Wang J."/>
        </authorList>
    </citation>
    <scope>NUCLEOTIDE SEQUENCE [LARGE SCALE GENOMIC DNA]</scope>
    <source>
        <strain evidence="11">05x7-T-G4-1.051#20</strain>
    </source>
</reference>
<keyword evidence="5" id="KW-0853">WD repeat</keyword>
<feature type="domain" description="DDB1- and CUL4-associated factor 12 beta-propeller" evidence="10">
    <location>
        <begin position="98"/>
        <end position="460"/>
    </location>
</feature>
<dbReference type="AlphaFoldDB" id="K1R9B7"/>
<dbReference type="GO" id="GO:0005737">
    <property type="term" value="C:cytoplasm"/>
    <property type="evidence" value="ECO:0007669"/>
    <property type="project" value="UniProtKB-SubCell"/>
</dbReference>
<evidence type="ECO:0000256" key="7">
    <source>
        <dbReference type="ARBA" id="ARBA00022786"/>
    </source>
</evidence>
<dbReference type="GO" id="GO:0080008">
    <property type="term" value="C:Cul4-RING E3 ubiquitin ligase complex"/>
    <property type="evidence" value="ECO:0007669"/>
    <property type="project" value="TreeGrafter"/>
</dbReference>
<dbReference type="SMART" id="SM00320">
    <property type="entry name" value="WD40"/>
    <property type="match status" value="3"/>
</dbReference>
<dbReference type="Gene3D" id="2.130.10.10">
    <property type="entry name" value="YVTN repeat-like/Quinoprotein amine dehydrogenase"/>
    <property type="match status" value="2"/>
</dbReference>
<keyword evidence="6" id="KW-0677">Repeat</keyword>
<dbReference type="InParanoid" id="K1R9B7"/>
<dbReference type="GO" id="GO:0005634">
    <property type="term" value="C:nucleus"/>
    <property type="evidence" value="ECO:0007669"/>
    <property type="project" value="UniProtKB-SubCell"/>
</dbReference>
<evidence type="ECO:0000256" key="9">
    <source>
        <dbReference type="ARBA" id="ARBA00038022"/>
    </source>
</evidence>
<sequence length="461" mass="51829">MVKSSQKWYNIQVSVNNEEDTGRGEHVYIKGCDEGKPINCTFRSPCSASRRESRSRDLNNQDYGYLDVFRHIQNRQYGGKQLNVNQEKLLSPYVSKHIPPLLAEKEFELGKINKIFSSHWLDDRQVAMGTKCNKLIVLDTKTGKQFHIPSLKSSKNSIPAECPCGIHSIALNPSQTLFATGAENTNDLAVYQLPTFDPAMVGENGHNDWIFDITWIDDEYLVTGSRDSKLALWRVEMAESDPAEISTLPSSSTGIPVPDYAITTPVVSRFCEKAQKVRALAYNDDRKELAVLSLNAYFHLWDVETFNARSHRGLIHSRENVCMTVSKRYCSYAVGSQSHIDLLDPRCPNTQTSIVSKHRGSGVRSLTFTDDILTIGTGVGVILFFDIRAGRYLESECGHACSLNVGSGWLRHDETYRDFFWESDYPSAIYTHRYDSTGTRLFAAGGPLPAGLWGNYAGLWR</sequence>
<keyword evidence="4" id="KW-0963">Cytoplasm</keyword>
<dbReference type="PROSITE" id="PS50294">
    <property type="entry name" value="WD_REPEATS_REGION"/>
    <property type="match status" value="1"/>
</dbReference>
<dbReference type="SUPFAM" id="SSF50978">
    <property type="entry name" value="WD40 repeat-like"/>
    <property type="match status" value="1"/>
</dbReference>
<evidence type="ECO:0000256" key="8">
    <source>
        <dbReference type="ARBA" id="ARBA00023242"/>
    </source>
</evidence>
<keyword evidence="7" id="KW-0833">Ubl conjugation pathway</keyword>
<organism evidence="11">
    <name type="scientific">Magallana gigas</name>
    <name type="common">Pacific oyster</name>
    <name type="synonym">Crassostrea gigas</name>
    <dbReference type="NCBI Taxonomy" id="29159"/>
    <lineage>
        <taxon>Eukaryota</taxon>
        <taxon>Metazoa</taxon>
        <taxon>Spiralia</taxon>
        <taxon>Lophotrochozoa</taxon>
        <taxon>Mollusca</taxon>
        <taxon>Bivalvia</taxon>
        <taxon>Autobranchia</taxon>
        <taxon>Pteriomorphia</taxon>
        <taxon>Ostreida</taxon>
        <taxon>Ostreoidea</taxon>
        <taxon>Ostreidae</taxon>
        <taxon>Magallana</taxon>
    </lineage>
</organism>
<dbReference type="PANTHER" id="PTHR19860:SF16">
    <property type="entry name" value="DDB1- AND CUL4-ASSOCIATED FACTOR 12"/>
    <property type="match status" value="1"/>
</dbReference>
<keyword evidence="8" id="KW-0539">Nucleus</keyword>
<evidence type="ECO:0000256" key="6">
    <source>
        <dbReference type="ARBA" id="ARBA00022737"/>
    </source>
</evidence>
<dbReference type="Pfam" id="PF23760">
    <property type="entry name" value="Beta-prop_DCAF12"/>
    <property type="match status" value="1"/>
</dbReference>
<evidence type="ECO:0000256" key="3">
    <source>
        <dbReference type="ARBA" id="ARBA00004906"/>
    </source>
</evidence>
<dbReference type="InterPro" id="IPR036322">
    <property type="entry name" value="WD40_repeat_dom_sf"/>
</dbReference>
<dbReference type="PANTHER" id="PTHR19860">
    <property type="entry name" value="DDB1- AND CUL4-ASSOCIATED FACTOR 12-RELATED"/>
    <property type="match status" value="1"/>
</dbReference>
<evidence type="ECO:0000256" key="4">
    <source>
        <dbReference type="ARBA" id="ARBA00022490"/>
    </source>
</evidence>
<comment type="similarity">
    <text evidence="9">Belongs to the WD repeat DCAF12 family.</text>
</comment>
<comment type="pathway">
    <text evidence="3">Protein modification; protein ubiquitination.</text>
</comment>
<name>K1R9B7_MAGGI</name>
<dbReference type="InterPro" id="IPR051191">
    <property type="entry name" value="DCAF12"/>
</dbReference>
<evidence type="ECO:0000256" key="5">
    <source>
        <dbReference type="ARBA" id="ARBA00022574"/>
    </source>
</evidence>
<evidence type="ECO:0000256" key="1">
    <source>
        <dbReference type="ARBA" id="ARBA00004123"/>
    </source>
</evidence>
<dbReference type="InterPro" id="IPR001680">
    <property type="entry name" value="WD40_rpt"/>
</dbReference>
<accession>K1R9B7</accession>
<proteinExistence type="inferred from homology"/>
<dbReference type="InterPro" id="IPR056151">
    <property type="entry name" value="Beta-prop_DCAF12"/>
</dbReference>
<dbReference type="PROSITE" id="PS50082">
    <property type="entry name" value="WD_REPEATS_2"/>
    <property type="match status" value="1"/>
</dbReference>
<gene>
    <name evidence="11" type="ORF">CGI_10006536</name>
</gene>
<dbReference type="InterPro" id="IPR015943">
    <property type="entry name" value="WD40/YVTN_repeat-like_dom_sf"/>
</dbReference>
<evidence type="ECO:0000256" key="2">
    <source>
        <dbReference type="ARBA" id="ARBA00004496"/>
    </source>
</evidence>
<evidence type="ECO:0000259" key="10">
    <source>
        <dbReference type="Pfam" id="PF23760"/>
    </source>
</evidence>
<dbReference type="EMBL" id="JH817020">
    <property type="protein sequence ID" value="EKC30551.1"/>
    <property type="molecule type" value="Genomic_DNA"/>
</dbReference>
<dbReference type="HOGENOM" id="CLU_020124_1_0_1"/>
<comment type="subcellular location">
    <subcellularLocation>
        <location evidence="2">Cytoplasm</location>
    </subcellularLocation>
    <subcellularLocation>
        <location evidence="1">Nucleus</location>
    </subcellularLocation>
</comment>
<dbReference type="FunCoup" id="K1R9B7">
    <property type="interactions" value="244"/>
</dbReference>